<organism evidence="3 4">
    <name type="scientific">Brevibacterium iodinum ATCC 49514</name>
    <dbReference type="NCBI Taxonomy" id="1255616"/>
    <lineage>
        <taxon>Bacteria</taxon>
        <taxon>Bacillati</taxon>
        <taxon>Actinomycetota</taxon>
        <taxon>Actinomycetes</taxon>
        <taxon>Micrococcales</taxon>
        <taxon>Brevibacteriaceae</taxon>
        <taxon>Brevibacterium</taxon>
    </lineage>
</organism>
<feature type="compositionally biased region" description="Low complexity" evidence="1">
    <location>
        <begin position="41"/>
        <end position="65"/>
    </location>
</feature>
<keyword evidence="2" id="KW-0732">Signal</keyword>
<sequence>MKRMKRATFTAAALLSCTLAFSGCSLISQAVQPEQGQTGEQSNADAQDQGSQDQNAQDQGDQNGQESSADQNGQETNADQNVQDQTGQDQTGGQDSSTDQSTSGSSSTSSSDGSTGSDSGASSGSQGQVSIGESFEDPEMQDKVEVLSAVRNFESSKRASAIELGGEVVLLEVKITPGQKYSGLIQSGAFKISEDGGADYRYDQTDGLEAEMRAAGYEPFEDVRRRDGGTHQGWLAYVPNEKQDAYTIRYERGPGKVLGTGEKVPEFTTTFDIPSV</sequence>
<dbReference type="EMBL" id="FXYX01000023">
    <property type="protein sequence ID" value="SMX95083.1"/>
    <property type="molecule type" value="Genomic_DNA"/>
</dbReference>
<dbReference type="PROSITE" id="PS51257">
    <property type="entry name" value="PROKAR_LIPOPROTEIN"/>
    <property type="match status" value="1"/>
</dbReference>
<evidence type="ECO:0000256" key="1">
    <source>
        <dbReference type="SAM" id="MobiDB-lite"/>
    </source>
</evidence>
<feature type="compositionally biased region" description="Low complexity" evidence="1">
    <location>
        <begin position="83"/>
        <end position="128"/>
    </location>
</feature>
<feature type="region of interest" description="Disordered" evidence="1">
    <location>
        <begin position="32"/>
        <end position="140"/>
    </location>
</feature>
<name>A0A2H1K5T5_9MICO</name>
<reference evidence="4" key="1">
    <citation type="submission" date="2017-03" db="EMBL/GenBank/DDBJ databases">
        <authorList>
            <person name="Monnet C."/>
        </authorList>
    </citation>
    <scope>NUCLEOTIDE SEQUENCE [LARGE SCALE GENOMIC DNA]</scope>
    <source>
        <strain evidence="4">ATCC 49514</strain>
    </source>
</reference>
<dbReference type="RefSeq" id="WP_101547016.1">
    <property type="nucleotide sequence ID" value="NZ_FXYX01000023.1"/>
</dbReference>
<accession>A0A2H1K5T5</accession>
<evidence type="ECO:0000313" key="4">
    <source>
        <dbReference type="Proteomes" id="UP000234382"/>
    </source>
</evidence>
<dbReference type="AlphaFoldDB" id="A0A2H1K5T5"/>
<gene>
    <name evidence="3" type="ORF">BI49514_02715</name>
</gene>
<evidence type="ECO:0008006" key="5">
    <source>
        <dbReference type="Google" id="ProtNLM"/>
    </source>
</evidence>
<feature type="compositionally biased region" description="Polar residues" evidence="1">
    <location>
        <begin position="66"/>
        <end position="82"/>
    </location>
</feature>
<dbReference type="Proteomes" id="UP000234382">
    <property type="component" value="Unassembled WGS sequence"/>
</dbReference>
<evidence type="ECO:0000256" key="2">
    <source>
        <dbReference type="SAM" id="SignalP"/>
    </source>
</evidence>
<proteinExistence type="predicted"/>
<keyword evidence="4" id="KW-1185">Reference proteome</keyword>
<feature type="chain" id="PRO_5038807657" description="Transcriptional regulator" evidence="2">
    <location>
        <begin position="23"/>
        <end position="276"/>
    </location>
</feature>
<protein>
    <recommendedName>
        <fullName evidence="5">Transcriptional regulator</fullName>
    </recommendedName>
</protein>
<feature type="signal peptide" evidence="2">
    <location>
        <begin position="1"/>
        <end position="22"/>
    </location>
</feature>
<evidence type="ECO:0000313" key="3">
    <source>
        <dbReference type="EMBL" id="SMX95083.1"/>
    </source>
</evidence>